<dbReference type="Proteomes" id="UP000789508">
    <property type="component" value="Unassembled WGS sequence"/>
</dbReference>
<protein>
    <submittedName>
        <fullName evidence="1">7518_t:CDS:1</fullName>
    </submittedName>
</protein>
<proteinExistence type="predicted"/>
<reference evidence="1" key="1">
    <citation type="submission" date="2021-06" db="EMBL/GenBank/DDBJ databases">
        <authorList>
            <person name="Kallberg Y."/>
            <person name="Tangrot J."/>
            <person name="Rosling A."/>
        </authorList>
    </citation>
    <scope>NUCLEOTIDE SEQUENCE</scope>
    <source>
        <strain evidence="1">FL130A</strain>
    </source>
</reference>
<accession>A0A9N9NJY9</accession>
<evidence type="ECO:0000313" key="1">
    <source>
        <dbReference type="EMBL" id="CAG8739387.1"/>
    </source>
</evidence>
<evidence type="ECO:0000313" key="2">
    <source>
        <dbReference type="Proteomes" id="UP000789508"/>
    </source>
</evidence>
<sequence>MSNIIAIAQLQADLTSINPVLVTPTPCPFTDGRDVCTKATIAHHQMMRAIQTRDRIESLVHAYYLGSILDIASRNQLTNLRNVISRHYFIGATRTYYLFERFGVEQLYRTSYTTLNMVRLLTNDDFQSLLQ</sequence>
<organism evidence="1 2">
    <name type="scientific">Ambispora leptoticha</name>
    <dbReference type="NCBI Taxonomy" id="144679"/>
    <lineage>
        <taxon>Eukaryota</taxon>
        <taxon>Fungi</taxon>
        <taxon>Fungi incertae sedis</taxon>
        <taxon>Mucoromycota</taxon>
        <taxon>Glomeromycotina</taxon>
        <taxon>Glomeromycetes</taxon>
        <taxon>Archaeosporales</taxon>
        <taxon>Ambisporaceae</taxon>
        <taxon>Ambispora</taxon>
    </lineage>
</organism>
<dbReference type="EMBL" id="CAJVPS010034453">
    <property type="protein sequence ID" value="CAG8739387.1"/>
    <property type="molecule type" value="Genomic_DNA"/>
</dbReference>
<keyword evidence="2" id="KW-1185">Reference proteome</keyword>
<dbReference type="OrthoDB" id="2333764at2759"/>
<name>A0A9N9NJY9_9GLOM</name>
<gene>
    <name evidence="1" type="ORF">ALEPTO_LOCUS12901</name>
</gene>
<comment type="caution">
    <text evidence="1">The sequence shown here is derived from an EMBL/GenBank/DDBJ whole genome shotgun (WGS) entry which is preliminary data.</text>
</comment>
<dbReference type="AlphaFoldDB" id="A0A9N9NJY9"/>